<dbReference type="OrthoDB" id="6447267at2"/>
<dbReference type="Proteomes" id="UP000322181">
    <property type="component" value="Unassembled WGS sequence"/>
</dbReference>
<sequence>MAQLSKSSVVASVASVASLLNTQLKDTDQRLSALPIKSSEEKAELQAIQTKVKYFDHLAFLVNSNDKVVSALYYVVKNTKTDAADLLKEIASNSYSLDKFGFILNAVALSSYAYDTVNMSACNIMAALDFIRDGKDKFTMREYRSQMAHHKENAGRKADSGFTQTSQSLKLCQRLGLVEHVGGKLSLGYADFKVNTDNELVKYLKSVFTKDKETQEELNLLIAA</sequence>
<dbReference type="EMBL" id="VXKB01000008">
    <property type="protein sequence ID" value="KAA8713069.1"/>
    <property type="molecule type" value="Genomic_DNA"/>
</dbReference>
<organism evidence="1 2">
    <name type="scientific">Morganella psychrotolerans</name>
    <dbReference type="NCBI Taxonomy" id="368603"/>
    <lineage>
        <taxon>Bacteria</taxon>
        <taxon>Pseudomonadati</taxon>
        <taxon>Pseudomonadota</taxon>
        <taxon>Gammaproteobacteria</taxon>
        <taxon>Enterobacterales</taxon>
        <taxon>Morganellaceae</taxon>
        <taxon>Morganella</taxon>
    </lineage>
</organism>
<name>A0A5M9QYJ1_9GAMM</name>
<evidence type="ECO:0000313" key="2">
    <source>
        <dbReference type="Proteomes" id="UP000322181"/>
    </source>
</evidence>
<dbReference type="AlphaFoldDB" id="A0A5M9QYJ1"/>
<evidence type="ECO:0000313" key="1">
    <source>
        <dbReference type="EMBL" id="KAA8713069.1"/>
    </source>
</evidence>
<dbReference type="RefSeq" id="WP_067370621.1">
    <property type="nucleotide sequence ID" value="NZ_BAAAFS010000007.1"/>
</dbReference>
<protein>
    <submittedName>
        <fullName evidence="1">Uncharacterized protein</fullName>
    </submittedName>
</protein>
<comment type="caution">
    <text evidence="1">The sequence shown here is derived from an EMBL/GenBank/DDBJ whole genome shotgun (WGS) entry which is preliminary data.</text>
</comment>
<reference evidence="1 2" key="1">
    <citation type="submission" date="2019-09" db="EMBL/GenBank/DDBJ databases">
        <title>Draft genome sequence of various Type strains from the CCUG.</title>
        <authorList>
            <person name="Pineiro-Iglesias B."/>
            <person name="Tunovic T."/>
            <person name="Unosson C."/>
            <person name="Inganas E."/>
            <person name="Ohlen M."/>
            <person name="Cardew S."/>
            <person name="Jensie-Markopoulos S."/>
            <person name="Salva-Serra F."/>
            <person name="Jaen-Luchoro D."/>
            <person name="Karlsson R."/>
            <person name="Svensson-Stadler L."/>
            <person name="Chun J."/>
            <person name="Moore E."/>
        </authorList>
    </citation>
    <scope>NUCLEOTIDE SEQUENCE [LARGE SCALE GENOMIC DNA]</scope>
    <source>
        <strain evidence="1 2">CCUG 53682T</strain>
    </source>
</reference>
<proteinExistence type="predicted"/>
<gene>
    <name evidence="1" type="ORF">F4V73_18315</name>
</gene>
<accession>A0A5M9QYJ1</accession>